<dbReference type="EMBL" id="UYJE01005146">
    <property type="protein sequence ID" value="VDI34433.1"/>
    <property type="molecule type" value="Genomic_DNA"/>
</dbReference>
<reference evidence="3" key="1">
    <citation type="submission" date="2018-11" db="EMBL/GenBank/DDBJ databases">
        <authorList>
            <person name="Alioto T."/>
            <person name="Alioto T."/>
        </authorList>
    </citation>
    <scope>NUCLEOTIDE SEQUENCE</scope>
</reference>
<keyword evidence="1" id="KW-0732">Signal</keyword>
<organism evidence="3 4">
    <name type="scientific">Mytilus galloprovincialis</name>
    <name type="common">Mediterranean mussel</name>
    <dbReference type="NCBI Taxonomy" id="29158"/>
    <lineage>
        <taxon>Eukaryota</taxon>
        <taxon>Metazoa</taxon>
        <taxon>Spiralia</taxon>
        <taxon>Lophotrochozoa</taxon>
        <taxon>Mollusca</taxon>
        <taxon>Bivalvia</taxon>
        <taxon>Autobranchia</taxon>
        <taxon>Pteriomorphia</taxon>
        <taxon>Mytilida</taxon>
        <taxon>Mytiloidea</taxon>
        <taxon>Mytilidae</taxon>
        <taxon>Mytilinae</taxon>
        <taxon>Mytilus</taxon>
    </lineage>
</organism>
<dbReference type="SUPFAM" id="SSF55486">
    <property type="entry name" value="Metalloproteases ('zincins'), catalytic domain"/>
    <property type="match status" value="1"/>
</dbReference>
<gene>
    <name evidence="3" type="ORF">MGAL_10B052381</name>
</gene>
<feature type="chain" id="PRO_5032667804" description="Calcium-activated chloride channel N-terminal domain-containing protein" evidence="1">
    <location>
        <begin position="18"/>
        <end position="190"/>
    </location>
</feature>
<dbReference type="AlphaFoldDB" id="A0A8B6EG44"/>
<comment type="caution">
    <text evidence="3">The sequence shown here is derived from an EMBL/GenBank/DDBJ whole genome shotgun (WGS) entry which is preliminary data.</text>
</comment>
<dbReference type="OrthoDB" id="687730at2759"/>
<name>A0A8B6EG44_MYTGA</name>
<protein>
    <recommendedName>
        <fullName evidence="2">Calcium-activated chloride channel N-terminal domain-containing protein</fullName>
    </recommendedName>
</protein>
<accession>A0A8B6EG44</accession>
<keyword evidence="4" id="KW-1185">Reference proteome</keyword>
<evidence type="ECO:0000256" key="1">
    <source>
        <dbReference type="SAM" id="SignalP"/>
    </source>
</evidence>
<evidence type="ECO:0000313" key="4">
    <source>
        <dbReference type="Proteomes" id="UP000596742"/>
    </source>
</evidence>
<evidence type="ECO:0000259" key="2">
    <source>
        <dbReference type="Pfam" id="PF08434"/>
    </source>
</evidence>
<dbReference type="Pfam" id="PF08434">
    <property type="entry name" value="CLCA"/>
    <property type="match status" value="1"/>
</dbReference>
<dbReference type="InterPro" id="IPR013642">
    <property type="entry name" value="CLCA_N"/>
</dbReference>
<proteinExistence type="predicted"/>
<feature type="signal peptide" evidence="1">
    <location>
        <begin position="1"/>
        <end position="17"/>
    </location>
</feature>
<feature type="domain" description="Calcium-activated chloride channel N-terminal" evidence="2">
    <location>
        <begin position="21"/>
        <end position="175"/>
    </location>
</feature>
<dbReference type="Proteomes" id="UP000596742">
    <property type="component" value="Unassembled WGS sequence"/>
</dbReference>
<sequence>MRLIFLIFICLSGIGFAISAISLTGNGYTDILVTVADDIAENTQLISILQDWLIEASRKLYIASKSRFFFKKIIIRIPEKWSNNGQYTVTSASTNREGDIRIESPKQGIRSNPFACCLPACGVGGQYIHFTTDVMFEGDSGNFGNLATVLVHEWGHYRWGLFDEYPTSKDIFTKKIIQFYSHSGRWEPVR</sequence>
<evidence type="ECO:0000313" key="3">
    <source>
        <dbReference type="EMBL" id="VDI34433.1"/>
    </source>
</evidence>